<reference evidence="3 4" key="1">
    <citation type="journal article" date="2015" name="Sci. Rep.">
        <title>Chromosome-level genome map provides insights into diverse defense mechanisms in the medicinal fungus Ganoderma sinense.</title>
        <authorList>
            <person name="Zhu Y."/>
            <person name="Xu J."/>
            <person name="Sun C."/>
            <person name="Zhou S."/>
            <person name="Xu H."/>
            <person name="Nelson D.R."/>
            <person name="Qian J."/>
            <person name="Song J."/>
            <person name="Luo H."/>
            <person name="Xiang L."/>
            <person name="Li Y."/>
            <person name="Xu Z."/>
            <person name="Ji A."/>
            <person name="Wang L."/>
            <person name="Lu S."/>
            <person name="Hayward A."/>
            <person name="Sun W."/>
            <person name="Li X."/>
            <person name="Schwartz D.C."/>
            <person name="Wang Y."/>
            <person name="Chen S."/>
        </authorList>
    </citation>
    <scope>NUCLEOTIDE SEQUENCE [LARGE SCALE GENOMIC DNA]</scope>
    <source>
        <strain evidence="3 4">ZZ0214-1</strain>
    </source>
</reference>
<comment type="caution">
    <text evidence="3">The sequence shown here is derived from an EMBL/GenBank/DDBJ whole genome shotgun (WGS) entry which is preliminary data.</text>
</comment>
<evidence type="ECO:0000256" key="1">
    <source>
        <dbReference type="SAM" id="MobiDB-lite"/>
    </source>
</evidence>
<protein>
    <recommendedName>
        <fullName evidence="5">BTB domain-containing protein</fullName>
    </recommendedName>
</protein>
<dbReference type="OrthoDB" id="2752332at2759"/>
<feature type="signal peptide" evidence="2">
    <location>
        <begin position="1"/>
        <end position="17"/>
    </location>
</feature>
<dbReference type="EMBL" id="AYKW01000056">
    <property type="protein sequence ID" value="PIL24767.1"/>
    <property type="molecule type" value="Genomic_DNA"/>
</dbReference>
<feature type="chain" id="PRO_5013863145" description="BTB domain-containing protein" evidence="2">
    <location>
        <begin position="18"/>
        <end position="257"/>
    </location>
</feature>
<evidence type="ECO:0000313" key="3">
    <source>
        <dbReference type="EMBL" id="PIL24767.1"/>
    </source>
</evidence>
<evidence type="ECO:0000313" key="4">
    <source>
        <dbReference type="Proteomes" id="UP000230002"/>
    </source>
</evidence>
<organism evidence="3 4">
    <name type="scientific">Ganoderma sinense ZZ0214-1</name>
    <dbReference type="NCBI Taxonomy" id="1077348"/>
    <lineage>
        <taxon>Eukaryota</taxon>
        <taxon>Fungi</taxon>
        <taxon>Dikarya</taxon>
        <taxon>Basidiomycota</taxon>
        <taxon>Agaricomycotina</taxon>
        <taxon>Agaricomycetes</taxon>
        <taxon>Polyporales</taxon>
        <taxon>Polyporaceae</taxon>
        <taxon>Ganoderma</taxon>
    </lineage>
</organism>
<feature type="region of interest" description="Disordered" evidence="1">
    <location>
        <begin position="43"/>
        <end position="94"/>
    </location>
</feature>
<proteinExistence type="predicted"/>
<accession>A0A2G8RTC1</accession>
<name>A0A2G8RTC1_9APHY</name>
<feature type="compositionally biased region" description="Polar residues" evidence="1">
    <location>
        <begin position="76"/>
        <end position="93"/>
    </location>
</feature>
<gene>
    <name evidence="3" type="ORF">GSI_12653</name>
</gene>
<dbReference type="AlphaFoldDB" id="A0A2G8RTC1"/>
<feature type="region of interest" description="Disordered" evidence="1">
    <location>
        <begin position="184"/>
        <end position="207"/>
    </location>
</feature>
<dbReference type="Proteomes" id="UP000230002">
    <property type="component" value="Unassembled WGS sequence"/>
</dbReference>
<keyword evidence="4" id="KW-1185">Reference proteome</keyword>
<evidence type="ECO:0008006" key="5">
    <source>
        <dbReference type="Google" id="ProtNLM"/>
    </source>
</evidence>
<sequence length="257" mass="27706">MWQLLQIFLIVLSFLQSFSPLIGKAGGLFQILELPLAHSDDVSQQSDISAASSRDGTDTSASSERGDEPEDAPLDSNLQETKSNTATGDSNSPLEAVTAAPRSELEALPAEQDHPIGSERVAASVGSDDDTAPDTSATAELKRDEELWFEDGNLILIASEVEFRVYKGPLIAQSLVFKDMLSLPQPSSSDTRSNQDTDTARPSTSCATVHLQDDSLSDLRHFLRMFTGHTVSYVTSAVVSKCLHVMRCPAADHILSV</sequence>
<keyword evidence="2" id="KW-0732">Signal</keyword>
<feature type="compositionally biased region" description="Polar residues" evidence="1">
    <location>
        <begin position="43"/>
        <end position="63"/>
    </location>
</feature>
<evidence type="ECO:0000256" key="2">
    <source>
        <dbReference type="SAM" id="SignalP"/>
    </source>
</evidence>